<proteinExistence type="predicted"/>
<dbReference type="EMBL" id="LN890280">
    <property type="protein sequence ID" value="CUR52331.1"/>
    <property type="molecule type" value="Genomic_DNA"/>
</dbReference>
<reference evidence="2" key="1">
    <citation type="submission" date="2015-10" db="EMBL/GenBank/DDBJ databases">
        <authorList>
            <person name="Lehtovirta-Morley L.E."/>
            <person name="Vieille C."/>
        </authorList>
    </citation>
    <scope>NUCLEOTIDE SEQUENCE [LARGE SCALE GENOMIC DNA]</scope>
</reference>
<sequence>MNFEKIVDDIILTSNLIRFVMIINEEGKPVQSKVTTTSYLLRSEHASLLAMDMQILRKLLKLYDESIGENTSVHLVRKQVHVLIFYVKEWIVMISCDRTADRKTVAEISDKIEKIINKDFG</sequence>
<dbReference type="AlphaFoldDB" id="A0A128A4R9"/>
<keyword evidence="2" id="KW-1185">Reference proteome</keyword>
<evidence type="ECO:0000313" key="2">
    <source>
        <dbReference type="Proteomes" id="UP000196239"/>
    </source>
</evidence>
<protein>
    <recommendedName>
        <fullName evidence="3">Roadblock/LAMTOR2 domain-containing protein</fullName>
    </recommendedName>
</protein>
<evidence type="ECO:0000313" key="1">
    <source>
        <dbReference type="EMBL" id="CUR52331.1"/>
    </source>
</evidence>
<name>A0A128A4R9_9ARCH</name>
<dbReference type="KEGG" id="ndv:NDEV_1569"/>
<dbReference type="Proteomes" id="UP000196239">
    <property type="component" value="Chromosome 1"/>
</dbReference>
<evidence type="ECO:0008006" key="3">
    <source>
        <dbReference type="Google" id="ProtNLM"/>
    </source>
</evidence>
<organism evidence="1 2">
    <name type="scientific">Nitrosotalea devaniterrae</name>
    <dbReference type="NCBI Taxonomy" id="1078905"/>
    <lineage>
        <taxon>Archaea</taxon>
        <taxon>Nitrososphaerota</taxon>
        <taxon>Nitrososphaeria</taxon>
        <taxon>Nitrosotaleales</taxon>
        <taxon>Nitrosotaleaceae</taxon>
        <taxon>Nitrosotalea</taxon>
    </lineage>
</organism>
<accession>A0A128A4R9</accession>
<gene>
    <name evidence="1" type="ORF">NDEV_1569</name>
</gene>